<accession>A0A371HBA3</accession>
<evidence type="ECO:0000313" key="3">
    <source>
        <dbReference type="Proteomes" id="UP000257109"/>
    </source>
</evidence>
<evidence type="ECO:0008006" key="4">
    <source>
        <dbReference type="Google" id="ProtNLM"/>
    </source>
</evidence>
<feature type="region of interest" description="Disordered" evidence="1">
    <location>
        <begin position="48"/>
        <end position="73"/>
    </location>
</feature>
<feature type="non-terminal residue" evidence="2">
    <location>
        <position position="1"/>
    </location>
</feature>
<name>A0A371HBA3_MUCPR</name>
<dbReference type="AlphaFoldDB" id="A0A371HBA3"/>
<protein>
    <recommendedName>
        <fullName evidence="4">Reverse transcriptase domain-containing protein</fullName>
    </recommendedName>
</protein>
<dbReference type="OrthoDB" id="1713899at2759"/>
<reference evidence="2" key="1">
    <citation type="submission" date="2018-05" db="EMBL/GenBank/DDBJ databases">
        <title>Draft genome of Mucuna pruriens seed.</title>
        <authorList>
            <person name="Nnadi N.E."/>
            <person name="Vos R."/>
            <person name="Hasami M.H."/>
            <person name="Devisetty U.K."/>
            <person name="Aguiy J.C."/>
        </authorList>
    </citation>
    <scope>NUCLEOTIDE SEQUENCE [LARGE SCALE GENOMIC DNA]</scope>
    <source>
        <strain evidence="2">JCA_2017</strain>
    </source>
</reference>
<evidence type="ECO:0000256" key="1">
    <source>
        <dbReference type="SAM" id="MobiDB-lite"/>
    </source>
</evidence>
<feature type="compositionally biased region" description="Polar residues" evidence="1">
    <location>
        <begin position="54"/>
        <end position="73"/>
    </location>
</feature>
<dbReference type="EMBL" id="QJKJ01003078">
    <property type="protein sequence ID" value="RDY00062.1"/>
    <property type="molecule type" value="Genomic_DNA"/>
</dbReference>
<keyword evidence="3" id="KW-1185">Reference proteome</keyword>
<proteinExistence type="predicted"/>
<dbReference type="Proteomes" id="UP000257109">
    <property type="component" value="Unassembled WGS sequence"/>
</dbReference>
<organism evidence="2 3">
    <name type="scientific">Mucuna pruriens</name>
    <name type="common">Velvet bean</name>
    <name type="synonym">Dolichos pruriens</name>
    <dbReference type="NCBI Taxonomy" id="157652"/>
    <lineage>
        <taxon>Eukaryota</taxon>
        <taxon>Viridiplantae</taxon>
        <taxon>Streptophyta</taxon>
        <taxon>Embryophyta</taxon>
        <taxon>Tracheophyta</taxon>
        <taxon>Spermatophyta</taxon>
        <taxon>Magnoliopsida</taxon>
        <taxon>eudicotyledons</taxon>
        <taxon>Gunneridae</taxon>
        <taxon>Pentapetalae</taxon>
        <taxon>rosids</taxon>
        <taxon>fabids</taxon>
        <taxon>Fabales</taxon>
        <taxon>Fabaceae</taxon>
        <taxon>Papilionoideae</taxon>
        <taxon>50 kb inversion clade</taxon>
        <taxon>NPAAA clade</taxon>
        <taxon>indigoferoid/millettioid clade</taxon>
        <taxon>Phaseoleae</taxon>
        <taxon>Mucuna</taxon>
    </lineage>
</organism>
<gene>
    <name evidence="2" type="ORF">CR513_16799</name>
</gene>
<evidence type="ECO:0000313" key="2">
    <source>
        <dbReference type="EMBL" id="RDY00062.1"/>
    </source>
</evidence>
<sequence length="73" mass="8115">MRTLRSISKLHSKWDGPFVITNVFPYGVVELKDENTNSTLQVNGPQIKLFHEGPNTNSGRDGNHFTNGTSSAR</sequence>
<comment type="caution">
    <text evidence="2">The sequence shown here is derived from an EMBL/GenBank/DDBJ whole genome shotgun (WGS) entry which is preliminary data.</text>
</comment>